<name>A0A3D0KK34_9GAMM</name>
<dbReference type="EMBL" id="DOTR01000100">
    <property type="protein sequence ID" value="HCA03868.1"/>
    <property type="molecule type" value="Genomic_DNA"/>
</dbReference>
<keyword evidence="2 4" id="KW-0548">Nucleotidyltransferase</keyword>
<dbReference type="PANTHER" id="PTHR43793">
    <property type="entry name" value="FAD SYNTHASE"/>
    <property type="match status" value="1"/>
</dbReference>
<dbReference type="InterPro" id="IPR006409">
    <property type="entry name" value="G3P_cytidylTrfase"/>
</dbReference>
<evidence type="ECO:0000259" key="3">
    <source>
        <dbReference type="Pfam" id="PF01467"/>
    </source>
</evidence>
<dbReference type="SUPFAM" id="SSF52374">
    <property type="entry name" value="Nucleotidylyl transferase"/>
    <property type="match status" value="1"/>
</dbReference>
<dbReference type="PANTHER" id="PTHR43793:SF1">
    <property type="entry name" value="FAD SYNTHASE"/>
    <property type="match status" value="1"/>
</dbReference>
<dbReference type="InterPro" id="IPR004821">
    <property type="entry name" value="Cyt_trans-like"/>
</dbReference>
<keyword evidence="1 4" id="KW-0808">Transferase</keyword>
<dbReference type="InterPro" id="IPR050385">
    <property type="entry name" value="Archaeal_FAD_synthase"/>
</dbReference>
<organism evidence="4">
    <name type="scientific">Halomonas campaniensis</name>
    <dbReference type="NCBI Taxonomy" id="213554"/>
    <lineage>
        <taxon>Bacteria</taxon>
        <taxon>Pseudomonadati</taxon>
        <taxon>Pseudomonadota</taxon>
        <taxon>Gammaproteobacteria</taxon>
        <taxon>Oceanospirillales</taxon>
        <taxon>Halomonadaceae</taxon>
        <taxon>Halomonas</taxon>
    </lineage>
</organism>
<dbReference type="NCBIfam" id="TIGR00125">
    <property type="entry name" value="cyt_tran_rel"/>
    <property type="match status" value="1"/>
</dbReference>
<evidence type="ECO:0000313" key="4">
    <source>
        <dbReference type="EMBL" id="HCA03868.1"/>
    </source>
</evidence>
<dbReference type="NCBIfam" id="TIGR01518">
    <property type="entry name" value="g3p_cytidyltrns"/>
    <property type="match status" value="1"/>
</dbReference>
<dbReference type="AlphaFoldDB" id="A0A3D0KK34"/>
<dbReference type="GO" id="GO:0005737">
    <property type="term" value="C:cytoplasm"/>
    <property type="evidence" value="ECO:0007669"/>
    <property type="project" value="InterPro"/>
</dbReference>
<comment type="caution">
    <text evidence="4">The sequence shown here is derived from an EMBL/GenBank/DDBJ whole genome shotgun (WGS) entry which is preliminary data.</text>
</comment>
<gene>
    <name evidence="4" type="primary">tagD</name>
    <name evidence="4" type="ORF">DEO68_17285</name>
</gene>
<proteinExistence type="predicted"/>
<accession>A0A3D0KK34</accession>
<dbReference type="GO" id="GO:0046872">
    <property type="term" value="F:metal ion binding"/>
    <property type="evidence" value="ECO:0007669"/>
    <property type="project" value="InterPro"/>
</dbReference>
<sequence>MTKTVITYGTFDMFHIGHLNLLRRLAEMGDRLVVGISTDEFNTLKGKRTLIPFEHRAEIVRSLRYVDQVIPETDWEQKLQDIQRYSVDTFAIGDDWKGHFDFLSPHCEVIYLPRTDGVSTTQLKRSLNPFYSVSRDELMNAFDVLDTLRKDFG</sequence>
<dbReference type="GO" id="GO:0019350">
    <property type="term" value="P:teichoic acid biosynthetic process"/>
    <property type="evidence" value="ECO:0007669"/>
    <property type="project" value="InterPro"/>
</dbReference>
<evidence type="ECO:0000256" key="2">
    <source>
        <dbReference type="ARBA" id="ARBA00022695"/>
    </source>
</evidence>
<feature type="domain" description="Cytidyltransferase-like" evidence="3">
    <location>
        <begin position="6"/>
        <end position="119"/>
    </location>
</feature>
<evidence type="ECO:0000256" key="1">
    <source>
        <dbReference type="ARBA" id="ARBA00022679"/>
    </source>
</evidence>
<protein>
    <submittedName>
        <fullName evidence="4">Glycerol-3-phosphate cytidylyltransferase</fullName>
    </submittedName>
</protein>
<reference evidence="4" key="1">
    <citation type="journal article" date="2018" name="Nat. Biotechnol.">
        <title>A standardized bacterial taxonomy based on genome phylogeny substantially revises the tree of life.</title>
        <authorList>
            <person name="Parks D.H."/>
            <person name="Chuvochina M."/>
            <person name="Waite D.W."/>
            <person name="Rinke C."/>
            <person name="Skarshewski A."/>
            <person name="Chaumeil P.A."/>
            <person name="Hugenholtz P."/>
        </authorList>
    </citation>
    <scope>NUCLEOTIDE SEQUENCE [LARGE SCALE GENOMIC DNA]</scope>
    <source>
        <strain evidence="4">UBA11284</strain>
    </source>
</reference>
<dbReference type="InterPro" id="IPR014729">
    <property type="entry name" value="Rossmann-like_a/b/a_fold"/>
</dbReference>
<dbReference type="GO" id="GO:0047348">
    <property type="term" value="F:glycerol-3-phosphate cytidylyltransferase activity"/>
    <property type="evidence" value="ECO:0007669"/>
    <property type="project" value="InterPro"/>
</dbReference>
<dbReference type="Pfam" id="PF01467">
    <property type="entry name" value="CTP_transf_like"/>
    <property type="match status" value="1"/>
</dbReference>
<dbReference type="Gene3D" id="3.40.50.620">
    <property type="entry name" value="HUPs"/>
    <property type="match status" value="1"/>
</dbReference>